<proteinExistence type="predicted"/>
<sequence>RSRIVVVSGNYKVSQSLLSISRRDGDAFRSISIAVLKPRADSEVKSHSLKDLLESMNEHFEFSVELAQADKAKILENLRTRLRMKEIALSRIGEKAHDKANFLRRQIDLINGDISGLSASGKSFQFIIRLKSISTSQDQNEAEAYSARNIEILANKFSASLGLDYEILRGETLLHYSGV</sequence>
<gene>
    <name evidence="1" type="ORF">B2A_15945</name>
</gene>
<comment type="caution">
    <text evidence="1">The sequence shown here is derived from an EMBL/GenBank/DDBJ whole genome shotgun (WGS) entry which is preliminary data.</text>
</comment>
<dbReference type="AlphaFoldDB" id="T0Y1A3"/>
<evidence type="ECO:0000313" key="1">
    <source>
        <dbReference type="EMBL" id="EQD25797.1"/>
    </source>
</evidence>
<protein>
    <submittedName>
        <fullName evidence="1">Uncharacterized protein</fullName>
    </submittedName>
</protein>
<name>T0Y1A3_9ZZZZ</name>
<feature type="non-terminal residue" evidence="1">
    <location>
        <position position="1"/>
    </location>
</feature>
<accession>T0Y1A3</accession>
<organism evidence="1">
    <name type="scientific">mine drainage metagenome</name>
    <dbReference type="NCBI Taxonomy" id="410659"/>
    <lineage>
        <taxon>unclassified sequences</taxon>
        <taxon>metagenomes</taxon>
        <taxon>ecological metagenomes</taxon>
    </lineage>
</organism>
<reference evidence="1" key="2">
    <citation type="journal article" date="2014" name="ISME J.">
        <title>Microbial stratification in low pH oxic and suboxic macroscopic growths along an acid mine drainage.</title>
        <authorList>
            <person name="Mendez-Garcia C."/>
            <person name="Mesa V."/>
            <person name="Sprenger R.R."/>
            <person name="Richter M."/>
            <person name="Diez M.S."/>
            <person name="Solano J."/>
            <person name="Bargiela R."/>
            <person name="Golyshina O.V."/>
            <person name="Manteca A."/>
            <person name="Ramos J.L."/>
            <person name="Gallego J.R."/>
            <person name="Llorente I."/>
            <person name="Martins Dos Santos V.A."/>
            <person name="Jensen O.N."/>
            <person name="Pelaez A.I."/>
            <person name="Sanchez J."/>
            <person name="Ferrer M."/>
        </authorList>
    </citation>
    <scope>NUCLEOTIDE SEQUENCE</scope>
</reference>
<dbReference type="EMBL" id="AUZZ01011592">
    <property type="protein sequence ID" value="EQD25797.1"/>
    <property type="molecule type" value="Genomic_DNA"/>
</dbReference>
<reference evidence="1" key="1">
    <citation type="submission" date="2013-08" db="EMBL/GenBank/DDBJ databases">
        <authorList>
            <person name="Mendez C."/>
            <person name="Richter M."/>
            <person name="Ferrer M."/>
            <person name="Sanchez J."/>
        </authorList>
    </citation>
    <scope>NUCLEOTIDE SEQUENCE</scope>
</reference>